<keyword evidence="2" id="KW-0813">Transport</keyword>
<dbReference type="EMBL" id="CAXHTA020000001">
    <property type="protein sequence ID" value="CAL5218653.1"/>
    <property type="molecule type" value="Genomic_DNA"/>
</dbReference>
<dbReference type="InterPro" id="IPR003439">
    <property type="entry name" value="ABC_transporter-like_ATP-bd"/>
</dbReference>
<sequence>MSAIRQIEKGRQYPVDNLLNIFMKGCAAENRDEHLITDFMLRELDLEPCEDTLVGNDWFRGVSGGQRKRVSAGEVLVGPKRLYLLDEPTTGLDSSTAYRLVNSIREFVHKDKATAIMALLQPSPEVFQLFDDVMLLSDGMCVYFGPRKGILPFLESQGFRCPPRMPVPGFLQNITSRRDQQQYWARTAGLYRYVPVREFAQAYKQSKAGEDQARALNRDFTPCGNADSALAWTKHALTGWQAYCACYRRELTLTKRYNFLYIFRVCQVAVMATITGTMFMRTREAPTSLLNGQNFISVSFFSVMFLFFNGQTELTIAVNGLPVFYKQRLRGLYPSWAYTAPGVYLRVYYSATEALIWSCIVYWLVGFAPDAGRQACF</sequence>
<protein>
    <submittedName>
        <fullName evidence="9">G356 protein</fullName>
    </submittedName>
</protein>
<evidence type="ECO:0000256" key="5">
    <source>
        <dbReference type="ARBA" id="ARBA00023136"/>
    </source>
</evidence>
<dbReference type="InterPro" id="IPR013525">
    <property type="entry name" value="ABC2_TM"/>
</dbReference>
<comment type="caution">
    <text evidence="9">The sequence shown here is derived from an EMBL/GenBank/DDBJ whole genome shotgun (WGS) entry which is preliminary data.</text>
</comment>
<feature type="transmembrane region" description="Helical" evidence="6">
    <location>
        <begin position="258"/>
        <end position="280"/>
    </location>
</feature>
<evidence type="ECO:0000256" key="1">
    <source>
        <dbReference type="ARBA" id="ARBA00004141"/>
    </source>
</evidence>
<dbReference type="Gene3D" id="3.40.50.300">
    <property type="entry name" value="P-loop containing nucleotide triphosphate hydrolases"/>
    <property type="match status" value="1"/>
</dbReference>
<keyword evidence="5 6" id="KW-0472">Membrane</keyword>
<keyword evidence="3 6" id="KW-0812">Transmembrane</keyword>
<dbReference type="Pfam" id="PF01061">
    <property type="entry name" value="ABC2_membrane"/>
    <property type="match status" value="1"/>
</dbReference>
<reference evidence="9 10" key="1">
    <citation type="submission" date="2024-06" db="EMBL/GenBank/DDBJ databases">
        <authorList>
            <person name="Kraege A."/>
            <person name="Thomma B."/>
        </authorList>
    </citation>
    <scope>NUCLEOTIDE SEQUENCE [LARGE SCALE GENOMIC DNA]</scope>
</reference>
<dbReference type="Pfam" id="PF00005">
    <property type="entry name" value="ABC_tran"/>
    <property type="match status" value="1"/>
</dbReference>
<evidence type="ECO:0000313" key="10">
    <source>
        <dbReference type="Proteomes" id="UP001497392"/>
    </source>
</evidence>
<evidence type="ECO:0000259" key="8">
    <source>
        <dbReference type="Pfam" id="PF01061"/>
    </source>
</evidence>
<comment type="subcellular location">
    <subcellularLocation>
        <location evidence="1">Membrane</location>
        <topology evidence="1">Multi-pass membrane protein</topology>
    </subcellularLocation>
</comment>
<feature type="transmembrane region" description="Helical" evidence="6">
    <location>
        <begin position="346"/>
        <end position="365"/>
    </location>
</feature>
<keyword evidence="10" id="KW-1185">Reference proteome</keyword>
<feature type="domain" description="ABC transporter" evidence="7">
    <location>
        <begin position="37"/>
        <end position="90"/>
    </location>
</feature>
<dbReference type="Proteomes" id="UP001497392">
    <property type="component" value="Unassembled WGS sequence"/>
</dbReference>
<dbReference type="PANTHER" id="PTHR19241">
    <property type="entry name" value="ATP-BINDING CASSETTE TRANSPORTER"/>
    <property type="match status" value="1"/>
</dbReference>
<dbReference type="SUPFAM" id="SSF52540">
    <property type="entry name" value="P-loop containing nucleoside triphosphate hydrolases"/>
    <property type="match status" value="1"/>
</dbReference>
<accession>A0ABP1FKQ7</accession>
<evidence type="ECO:0000256" key="6">
    <source>
        <dbReference type="SAM" id="Phobius"/>
    </source>
</evidence>
<feature type="domain" description="ABC-2 type transporter transmembrane" evidence="8">
    <location>
        <begin position="242"/>
        <end position="374"/>
    </location>
</feature>
<dbReference type="InterPro" id="IPR027417">
    <property type="entry name" value="P-loop_NTPase"/>
</dbReference>
<keyword evidence="4 6" id="KW-1133">Transmembrane helix</keyword>
<evidence type="ECO:0000313" key="9">
    <source>
        <dbReference type="EMBL" id="CAL5218653.1"/>
    </source>
</evidence>
<gene>
    <name evidence="9" type="primary">g356</name>
    <name evidence="9" type="ORF">VP750_LOCUS312</name>
</gene>
<feature type="transmembrane region" description="Helical" evidence="6">
    <location>
        <begin position="300"/>
        <end position="325"/>
    </location>
</feature>
<evidence type="ECO:0000256" key="2">
    <source>
        <dbReference type="ARBA" id="ARBA00022448"/>
    </source>
</evidence>
<organism evidence="9 10">
    <name type="scientific">Coccomyxa viridis</name>
    <dbReference type="NCBI Taxonomy" id="1274662"/>
    <lineage>
        <taxon>Eukaryota</taxon>
        <taxon>Viridiplantae</taxon>
        <taxon>Chlorophyta</taxon>
        <taxon>core chlorophytes</taxon>
        <taxon>Trebouxiophyceae</taxon>
        <taxon>Trebouxiophyceae incertae sedis</taxon>
        <taxon>Coccomyxaceae</taxon>
        <taxon>Coccomyxa</taxon>
    </lineage>
</organism>
<evidence type="ECO:0000256" key="3">
    <source>
        <dbReference type="ARBA" id="ARBA00022692"/>
    </source>
</evidence>
<proteinExistence type="predicted"/>
<evidence type="ECO:0000259" key="7">
    <source>
        <dbReference type="Pfam" id="PF00005"/>
    </source>
</evidence>
<evidence type="ECO:0000256" key="4">
    <source>
        <dbReference type="ARBA" id="ARBA00022989"/>
    </source>
</evidence>
<name>A0ABP1FKQ7_9CHLO</name>